<organism evidence="1 2">
    <name type="scientific">Echeneis naucrates</name>
    <name type="common">Live sharksucker</name>
    <dbReference type="NCBI Taxonomy" id="173247"/>
    <lineage>
        <taxon>Eukaryota</taxon>
        <taxon>Metazoa</taxon>
        <taxon>Chordata</taxon>
        <taxon>Craniata</taxon>
        <taxon>Vertebrata</taxon>
        <taxon>Euteleostomi</taxon>
        <taxon>Actinopterygii</taxon>
        <taxon>Neopterygii</taxon>
        <taxon>Teleostei</taxon>
        <taxon>Neoteleostei</taxon>
        <taxon>Acanthomorphata</taxon>
        <taxon>Carangaria</taxon>
        <taxon>Carangiformes</taxon>
        <taxon>Echeneidae</taxon>
        <taxon>Echeneis</taxon>
    </lineage>
</organism>
<dbReference type="Ensembl" id="ENSENLT00000000560.1">
    <property type="protein sequence ID" value="ENSENLP00000000473.1"/>
    <property type="gene ID" value="ENSENLG00000000348.1"/>
</dbReference>
<dbReference type="InParanoid" id="A0A665T2I0"/>
<dbReference type="AlphaFoldDB" id="A0A665T2I0"/>
<reference evidence="1" key="3">
    <citation type="submission" date="2025-09" db="UniProtKB">
        <authorList>
            <consortium name="Ensembl"/>
        </authorList>
    </citation>
    <scope>IDENTIFICATION</scope>
</reference>
<name>A0A665T2I0_ECHNA</name>
<protein>
    <submittedName>
        <fullName evidence="1">Apolipoprotein A-II</fullName>
    </submittedName>
</protein>
<dbReference type="Proteomes" id="UP000472264">
    <property type="component" value="Chromosome 6"/>
</dbReference>
<dbReference type="OMA" id="RPHIGIT"/>
<reference evidence="1" key="2">
    <citation type="submission" date="2025-08" db="UniProtKB">
        <authorList>
            <consortium name="Ensembl"/>
        </authorList>
    </citation>
    <scope>IDENTIFICATION</scope>
</reference>
<keyword evidence="2" id="KW-1185">Reference proteome</keyword>
<dbReference type="FunCoup" id="A0A665T2I0">
    <property type="interactions" value="28"/>
</dbReference>
<reference evidence="1" key="1">
    <citation type="submission" date="2021-04" db="EMBL/GenBank/DDBJ databases">
        <authorList>
            <consortium name="Wellcome Sanger Institute Data Sharing"/>
        </authorList>
    </citation>
    <scope>NUCLEOTIDE SEQUENCE [LARGE SCALE GENOMIC DNA]</scope>
</reference>
<evidence type="ECO:0000313" key="2">
    <source>
        <dbReference type="Proteomes" id="UP000472264"/>
    </source>
</evidence>
<evidence type="ECO:0000313" key="1">
    <source>
        <dbReference type="Ensembl" id="ENSENLP00000000473.1"/>
    </source>
</evidence>
<proteinExistence type="predicted"/>
<sequence length="151" mass="17023">MKIKYIYIYIYIYTHIHIHMLHVSMCLCEAPAPSQELVDKYDALRITFYKRLLNALGKVQEAVGPAVQRVSESEQGASILSVVDRVQDKPELAAVLKVASGLGEEAAPLVEKARASVLGAYEQYLRPYVGRYLNDGIDRAKYYLDKFLPAE</sequence>
<accession>A0A665T2I0</accession>